<keyword evidence="1" id="KW-0472">Membrane</keyword>
<name>A0A7C9J1Z9_9LACO</name>
<sequence length="193" mass="21460">MDMRKLLQKRASFITLIVIYGLLAIFLLFRSTKQTLLPLMGILVTGAALTSIGAIWMDNHQTNFAKGLEVPTNYTLSFDLLLLIFAIWPSFLKPSLATGIGILFFLIGVGSLFIPQNHLMGIRIPPTYRSPEMWHKVNYFGGWLLAVAGYSIIIFGNLWPANTATIMLTTVIIAVVLTVGYAYLPSQPKTPQR</sequence>
<dbReference type="Pfam" id="PF13630">
    <property type="entry name" value="SdpI"/>
    <property type="match status" value="1"/>
</dbReference>
<feature type="transmembrane region" description="Helical" evidence="1">
    <location>
        <begin position="165"/>
        <end position="184"/>
    </location>
</feature>
<accession>A0A7C9J1Z9</accession>
<dbReference type="InterPro" id="IPR025962">
    <property type="entry name" value="SdpI/YhfL"/>
</dbReference>
<dbReference type="Proteomes" id="UP000480570">
    <property type="component" value="Unassembled WGS sequence"/>
</dbReference>
<keyword evidence="1" id="KW-0812">Transmembrane</keyword>
<reference evidence="2 3" key="1">
    <citation type="journal article" date="2019" name="Appl. Environ. Microbiol.">
        <title>Genetic determinants of hydroxycinnamic acid metabolism in heterofermentative lactobacilli.</title>
        <authorList>
            <person name="Gaur G."/>
            <person name="Oh J.H."/>
            <person name="Filannino P."/>
            <person name="Gobbetti M."/>
            <person name="van Pijkeren J.P."/>
            <person name="Ganzle M.G."/>
        </authorList>
    </citation>
    <scope>NUCLEOTIDE SEQUENCE [LARGE SCALE GENOMIC DNA]</scope>
    <source>
        <strain evidence="2 3">FUA3583</strain>
    </source>
</reference>
<dbReference type="EMBL" id="WEZT01000015">
    <property type="protein sequence ID" value="MYV05758.1"/>
    <property type="molecule type" value="Genomic_DNA"/>
</dbReference>
<feature type="transmembrane region" description="Helical" evidence="1">
    <location>
        <begin position="68"/>
        <end position="88"/>
    </location>
</feature>
<feature type="transmembrane region" description="Helical" evidence="1">
    <location>
        <begin position="94"/>
        <end position="116"/>
    </location>
</feature>
<evidence type="ECO:0000256" key="1">
    <source>
        <dbReference type="SAM" id="Phobius"/>
    </source>
</evidence>
<comment type="caution">
    <text evidence="2">The sequence shown here is derived from an EMBL/GenBank/DDBJ whole genome shotgun (WGS) entry which is preliminary data.</text>
</comment>
<evidence type="ECO:0000313" key="3">
    <source>
        <dbReference type="Proteomes" id="UP000480570"/>
    </source>
</evidence>
<keyword evidence="1" id="KW-1133">Transmembrane helix</keyword>
<feature type="transmembrane region" description="Helical" evidence="1">
    <location>
        <begin position="12"/>
        <end position="29"/>
    </location>
</feature>
<evidence type="ECO:0000313" key="2">
    <source>
        <dbReference type="EMBL" id="MYV05758.1"/>
    </source>
</evidence>
<organism evidence="2 3">
    <name type="scientific">Furfurilactobacillus rossiae</name>
    <dbReference type="NCBI Taxonomy" id="231049"/>
    <lineage>
        <taxon>Bacteria</taxon>
        <taxon>Bacillati</taxon>
        <taxon>Bacillota</taxon>
        <taxon>Bacilli</taxon>
        <taxon>Lactobacillales</taxon>
        <taxon>Lactobacillaceae</taxon>
        <taxon>Furfurilactobacillus</taxon>
    </lineage>
</organism>
<protein>
    <recommendedName>
        <fullName evidence="4">SdpI family protein</fullName>
    </recommendedName>
</protein>
<feature type="transmembrane region" description="Helical" evidence="1">
    <location>
        <begin position="35"/>
        <end position="56"/>
    </location>
</feature>
<feature type="transmembrane region" description="Helical" evidence="1">
    <location>
        <begin position="137"/>
        <end position="159"/>
    </location>
</feature>
<proteinExistence type="predicted"/>
<dbReference type="AlphaFoldDB" id="A0A7C9J1Z9"/>
<evidence type="ECO:0008006" key="4">
    <source>
        <dbReference type="Google" id="ProtNLM"/>
    </source>
</evidence>
<gene>
    <name evidence="2" type="ORF">GB992_07895</name>
</gene>